<feature type="compositionally biased region" description="Polar residues" evidence="4">
    <location>
        <begin position="1"/>
        <end position="12"/>
    </location>
</feature>
<dbReference type="GO" id="GO:0043005">
    <property type="term" value="C:neuron projection"/>
    <property type="evidence" value="ECO:0007669"/>
    <property type="project" value="TreeGrafter"/>
</dbReference>
<dbReference type="InterPro" id="IPR038446">
    <property type="entry name" value="CEBP_ZZ_sf"/>
</dbReference>
<proteinExistence type="predicted"/>
<reference evidence="7" key="2">
    <citation type="submission" date="2016-11" db="UniProtKB">
        <authorList>
            <consortium name="WormBaseParasite"/>
        </authorList>
    </citation>
    <scope>IDENTIFICATION</scope>
</reference>
<dbReference type="SUPFAM" id="SSF54928">
    <property type="entry name" value="RNA-binding domain, RBD"/>
    <property type="match status" value="1"/>
</dbReference>
<dbReference type="WBParaSite" id="EN70_2131">
    <property type="protein sequence ID" value="EN70_2131"/>
    <property type="gene ID" value="EN70_2131"/>
</dbReference>
<dbReference type="Pfam" id="PF16367">
    <property type="entry name" value="RRM_7"/>
    <property type="match status" value="1"/>
</dbReference>
<dbReference type="PANTHER" id="PTHR12566:SF9">
    <property type="entry name" value="CYTOPLASMIC POLYADENYLATION ELEMENT-BINDING PROTEIN 1"/>
    <property type="match status" value="1"/>
</dbReference>
<feature type="region of interest" description="Disordered" evidence="4">
    <location>
        <begin position="48"/>
        <end position="68"/>
    </location>
</feature>
<dbReference type="GO" id="GO:2000766">
    <property type="term" value="P:negative regulation of cytoplasmic translation"/>
    <property type="evidence" value="ECO:0007669"/>
    <property type="project" value="TreeGrafter"/>
</dbReference>
<keyword evidence="6" id="KW-1185">Reference proteome</keyword>
<dbReference type="InterPro" id="IPR034819">
    <property type="entry name" value="CPEB"/>
</dbReference>
<sequence>MDKLQIKNQNKVKLSEEKPTTSKTPVAIAPEILTSKKDGSEVISLSLTDQNHNNKPGTNYNNRTNGKPSGIGIDIRKKHAGTITTDTITKTITSNDGAKKNGNLGDYQATNDGATKPLDSMIVDTQPIQKSWQTVMTGAKEYQQYHHQVMAHMLQNGYSPTYVQIIAFKMMTASVVRSQVTEASTDFEMRRGKPCYWKGELPPRNYCNPVFSSKVFIGGVPWDITEPALLDSFSKYGSCRVEWPSKESRHARINPRRAKITGYVYMIFENDLAVKKLLQDCSQEFGTAGEWYFKLTARRASGLEIRQVQVIPWVITDASYILNPNIPLEPKKTVFVGALHGMITAQVLFSIMRDVYGDVLFVGIDTDRQKYPIGSARVTFSTQSAYFRAIESGYLEIHTSKFTKKVQIDPFLEDAKCSQCECVQGPYFCREKSCFKYFCLQCWEVRHALTGPYGGHKPMIRTHRRSVQSESYISYSAANCTVSYDPRTVVSRQYFGTVTSEIGIQMNIRPPIPEHITKIAKPPSVNLTFRQPTYLLPTYPNQPLKQVQVGTPANQPPIVWVPPTNQPPISSYESRLKARTLNSFRCVPCIVSNSSGTRNGHDHSDSSLRMENIADGTLSAASMSSSSPSVETVSANAL</sequence>
<evidence type="ECO:0000256" key="2">
    <source>
        <dbReference type="ARBA" id="ARBA00070027"/>
    </source>
</evidence>
<dbReference type="CDD" id="cd19757">
    <property type="entry name" value="Bbox1"/>
    <property type="match status" value="1"/>
</dbReference>
<reference evidence="6" key="1">
    <citation type="submission" date="2012-04" db="EMBL/GenBank/DDBJ databases">
        <title>The Genome Sequence of Loa loa.</title>
        <authorList>
            <consortium name="The Broad Institute Genome Sequencing Platform"/>
            <consortium name="Broad Institute Genome Sequencing Center for Infectious Disease"/>
            <person name="Nutman T.B."/>
            <person name="Fink D.L."/>
            <person name="Russ C."/>
            <person name="Young S."/>
            <person name="Zeng Q."/>
            <person name="Gargeya S."/>
            <person name="Alvarado L."/>
            <person name="Berlin A."/>
            <person name="Chapman S.B."/>
            <person name="Chen Z."/>
            <person name="Freedman E."/>
            <person name="Gellesch M."/>
            <person name="Goldberg J."/>
            <person name="Griggs A."/>
            <person name="Gujja S."/>
            <person name="Heilman E.R."/>
            <person name="Heiman D."/>
            <person name="Howarth C."/>
            <person name="Mehta T."/>
            <person name="Neiman D."/>
            <person name="Pearson M."/>
            <person name="Roberts A."/>
            <person name="Saif S."/>
            <person name="Shea T."/>
            <person name="Shenoy N."/>
            <person name="Sisk P."/>
            <person name="Stolte C."/>
            <person name="Sykes S."/>
            <person name="White J."/>
            <person name="Yandava C."/>
            <person name="Haas B."/>
            <person name="Henn M.R."/>
            <person name="Nusbaum C."/>
            <person name="Birren B."/>
        </authorList>
    </citation>
    <scope>NUCLEOTIDE SEQUENCE [LARGE SCALE GENOMIC DNA]</scope>
</reference>
<feature type="domain" description="RRM" evidence="5">
    <location>
        <begin position="213"/>
        <end position="310"/>
    </location>
</feature>
<feature type="domain" description="RRM" evidence="5">
    <location>
        <begin position="332"/>
        <end position="413"/>
    </location>
</feature>
<dbReference type="eggNOG" id="KOG0129">
    <property type="taxonomic scope" value="Eukaryota"/>
</dbReference>
<dbReference type="InterPro" id="IPR000504">
    <property type="entry name" value="RRM_dom"/>
</dbReference>
<dbReference type="GO" id="GO:0003730">
    <property type="term" value="F:mRNA 3'-UTR binding"/>
    <property type="evidence" value="ECO:0007669"/>
    <property type="project" value="InterPro"/>
</dbReference>
<dbReference type="InterPro" id="IPR032296">
    <property type="entry name" value="CEBP_ZZ"/>
</dbReference>
<dbReference type="GO" id="GO:0045202">
    <property type="term" value="C:synapse"/>
    <property type="evidence" value="ECO:0007669"/>
    <property type="project" value="TreeGrafter"/>
</dbReference>
<dbReference type="CDD" id="cd12725">
    <property type="entry name" value="RRM2_CPEB1"/>
    <property type="match status" value="1"/>
</dbReference>
<evidence type="ECO:0000313" key="7">
    <source>
        <dbReference type="WBParaSite" id="EN70_2131"/>
    </source>
</evidence>
<dbReference type="Gene3D" id="4.10.640.40">
    <property type="entry name" value="Cytoplasmic polyadenylation element-binding protein, ZZ domain"/>
    <property type="match status" value="1"/>
</dbReference>
<dbReference type="STRING" id="7209.A0A1I7VFZ4"/>
<evidence type="ECO:0000256" key="1">
    <source>
        <dbReference type="ARBA" id="ARBA00022884"/>
    </source>
</evidence>
<name>A0A1I7VFZ4_LOALO</name>
<feature type="region of interest" description="Disordered" evidence="4">
    <location>
        <begin position="1"/>
        <end position="23"/>
    </location>
</feature>
<accession>A0A1I7VFZ4</accession>
<dbReference type="FunFam" id="3.30.70.330:FF:000483">
    <property type="entry name" value="Cytoplasmic polyadenylation element-binding protein 2"/>
    <property type="match status" value="1"/>
</dbReference>
<dbReference type="InterPro" id="IPR035979">
    <property type="entry name" value="RBD_domain_sf"/>
</dbReference>
<dbReference type="FunFam" id="3.30.70.330:FF:000677">
    <property type="entry name" value="Cytoplasmic polyadenylation element-binding protein 3"/>
    <property type="match status" value="1"/>
</dbReference>
<keyword evidence="1 3" id="KW-0694">RNA-binding</keyword>
<dbReference type="GO" id="GO:0005634">
    <property type="term" value="C:nucleus"/>
    <property type="evidence" value="ECO:0007669"/>
    <property type="project" value="TreeGrafter"/>
</dbReference>
<evidence type="ECO:0000259" key="5">
    <source>
        <dbReference type="PROSITE" id="PS50102"/>
    </source>
</evidence>
<evidence type="ECO:0000256" key="4">
    <source>
        <dbReference type="SAM" id="MobiDB-lite"/>
    </source>
</evidence>
<dbReference type="PANTHER" id="PTHR12566">
    <property type="entry name" value="CYTOPLASMIC POLYADENYLATION ELEMENT BINDING PROTEIN CPEB"/>
    <property type="match status" value="1"/>
</dbReference>
<dbReference type="GO" id="GO:0000900">
    <property type="term" value="F:mRNA regulatory element binding translation repressor activity"/>
    <property type="evidence" value="ECO:0007669"/>
    <property type="project" value="TreeGrafter"/>
</dbReference>
<dbReference type="GO" id="GO:0005737">
    <property type="term" value="C:cytoplasm"/>
    <property type="evidence" value="ECO:0007669"/>
    <property type="project" value="TreeGrafter"/>
</dbReference>
<protein>
    <recommendedName>
        <fullName evidence="2">Cytoplasmic polyadenylation element-binding protein 3</fullName>
    </recommendedName>
</protein>
<dbReference type="Pfam" id="PF16366">
    <property type="entry name" value="CEBP_ZZ"/>
    <property type="match status" value="1"/>
</dbReference>
<dbReference type="AlphaFoldDB" id="A0A1I7VFZ4"/>
<evidence type="ECO:0000256" key="3">
    <source>
        <dbReference type="PROSITE-ProRule" id="PRU00176"/>
    </source>
</evidence>
<dbReference type="GO" id="GO:0043022">
    <property type="term" value="F:ribosome binding"/>
    <property type="evidence" value="ECO:0007669"/>
    <property type="project" value="TreeGrafter"/>
</dbReference>
<dbReference type="Gene3D" id="3.30.70.330">
    <property type="match status" value="2"/>
</dbReference>
<evidence type="ECO:0000313" key="6">
    <source>
        <dbReference type="Proteomes" id="UP000095285"/>
    </source>
</evidence>
<dbReference type="PROSITE" id="PS50102">
    <property type="entry name" value="RRM"/>
    <property type="match status" value="2"/>
</dbReference>
<dbReference type="SMART" id="SM00360">
    <property type="entry name" value="RRM"/>
    <property type="match status" value="2"/>
</dbReference>
<dbReference type="InterPro" id="IPR034977">
    <property type="entry name" value="CPEB1_RRM1"/>
</dbReference>
<organism evidence="6 7">
    <name type="scientific">Loa loa</name>
    <name type="common">Eye worm</name>
    <name type="synonym">Filaria loa</name>
    <dbReference type="NCBI Taxonomy" id="7209"/>
    <lineage>
        <taxon>Eukaryota</taxon>
        <taxon>Metazoa</taxon>
        <taxon>Ecdysozoa</taxon>
        <taxon>Nematoda</taxon>
        <taxon>Chromadorea</taxon>
        <taxon>Rhabditida</taxon>
        <taxon>Spirurina</taxon>
        <taxon>Spiruromorpha</taxon>
        <taxon>Filarioidea</taxon>
        <taxon>Onchocercidae</taxon>
        <taxon>Loa</taxon>
    </lineage>
</organism>
<dbReference type="Proteomes" id="UP000095285">
    <property type="component" value="Unassembled WGS sequence"/>
</dbReference>
<dbReference type="GO" id="GO:0008135">
    <property type="term" value="F:translation factor activity, RNA binding"/>
    <property type="evidence" value="ECO:0007669"/>
    <property type="project" value="TreeGrafter"/>
</dbReference>
<feature type="region of interest" description="Disordered" evidence="4">
    <location>
        <begin position="619"/>
        <end position="638"/>
    </location>
</feature>
<dbReference type="CDD" id="cd12723">
    <property type="entry name" value="RRM1_CPEB1"/>
    <property type="match status" value="1"/>
</dbReference>
<dbReference type="InterPro" id="IPR012677">
    <property type="entry name" value="Nucleotide-bd_a/b_plait_sf"/>
</dbReference>
<feature type="compositionally biased region" description="Polar residues" evidence="4">
    <location>
        <begin position="48"/>
        <end position="67"/>
    </location>
</feature>